<dbReference type="GO" id="GO:0016787">
    <property type="term" value="F:hydrolase activity"/>
    <property type="evidence" value="ECO:0007669"/>
    <property type="project" value="UniProtKB-KW"/>
</dbReference>
<comment type="similarity">
    <text evidence="1">Belongs to the DNA2/NAM7 helicase family.</text>
</comment>
<evidence type="ECO:0000259" key="8">
    <source>
        <dbReference type="Pfam" id="PF13086"/>
    </source>
</evidence>
<dbReference type="FunFam" id="3.40.50.300:FF:000326">
    <property type="entry name" value="P-loop containing nucleoside triphosphate hydrolase"/>
    <property type="match status" value="1"/>
</dbReference>
<dbReference type="InterPro" id="IPR041677">
    <property type="entry name" value="DNA2/NAM7_AAA_11"/>
</dbReference>
<evidence type="ECO:0000256" key="4">
    <source>
        <dbReference type="ARBA" id="ARBA00022806"/>
    </source>
</evidence>
<dbReference type="InterPro" id="IPR016024">
    <property type="entry name" value="ARM-type_fold"/>
</dbReference>
<dbReference type="PANTHER" id="PTHR10887:SF495">
    <property type="entry name" value="HELICASE SENATAXIN ISOFORM X1-RELATED"/>
    <property type="match status" value="1"/>
</dbReference>
<dbReference type="GO" id="GO:0004386">
    <property type="term" value="F:helicase activity"/>
    <property type="evidence" value="ECO:0007669"/>
    <property type="project" value="UniProtKB-KW"/>
</dbReference>
<sequence>MRSNPTATLSANDCPYTTTLTSSSSSINEEFTQVTHDGILLLLRSRKESTDKQSAEEFFNKALAYLLSLYHNNPNECHWFCNEELSDIATELLFLFGLQNPDVHVEEFKTVLKEMLRKCLKCVKNYIPNKKDLYERYKVNYDDKENVDVLFSLIQSWDEERVLGTLFFLKLQLNLNKEISNDDLVVVFEIFFNLSLFQNYDINAMFSELISKLSQSFIQSLAEEFPPGLFLASVHESDDVRKIAWKCLQITLKDSNLNSNLKIHEYYQLFKKLLDYYLYNNLRKSTFDYPIVKKEGLYLTGITKIICILNSEILHNILNEDENFDMSKLLREKFINNKSESTFVEIVRFLRAFLCKLKHHFWFNSEESSPLMLLKSIINVTDNQIFYNVMESTKSEPTKKVVFDLFPAIIDSLRDYDDEEYDIFINVMLGNLLCIFQQSDRNEDFSLRSLKMALKIIEDNNYSFHSKLYYKFQNAINDRYGIFHKNPSGTEREKIINEISKYGNEVIQDENDDQISESEPNPIIIESVPKKRTLENPISLNSLTTNTPSITSNDSSELTTTETTKTTEGSSEKQPSLNMMRRKPISWNQSKAPNSRKEQSKISKLHESFLKEQKEKFEMFKRAKEENEKYAKIDEKRRKLREIEIVDSEISQKSLSRSVTPQAVSSTSDNESAESVNPRKSKRIKIDDGKNSNNSNNSRLRKYIPPPQKPRKTKLLDMREVIKHQESSFQQRAVANKRRRENIEKRLKPNINNLFKKVLSWGLKSKGELPPNTLRDQYHQIPDTFESVEQYIKIFEPLLILECWQSFVQSKDDLDMDNDKYDKLIIEGIASIDDFQELSCRMNLDKMRNIADSDLVIVVQNIPNKDSAKMFLAIVKSCTNHDHVTLLCYLQNEDMSIRSELRPETSWLVYRIMSLTPPKREYAALIGLPHFQYKDMILNPKGQIYSPIPENELVEYMTNFHINQSQAEAVHKVIQQKNGFSLIQGPPGTGKTSTILSIISSLRGVSNQYKHRILACAPSNAAVDELERRLRQGIYNSCGDIVHLNIVRFGKLDSSDKDPNSPEGEQKLKLDRLEKKLKGLNKRRQEARSGWDRSTIDAEIDQTKDEIGKTYETLRNLKAEQQSVNYMAKRGNISNADLFEADVVCATLAGSGHETFANIGIQFSTVIIDEAAQAIELNTLIPLKYNASRIVLVGDPNQLPPTVLSQIATDYSYEQSLFVRFQRCFPSAIHLLDTQYRMHPEISRFPSRLFYNNALLDAPDLERKKSQVWHSMHIFGPYRFFDVEGKMIKDKKKSSYNTDEAYLAVKLFLTLIKKFQDVDFKDKVGIITPYKRQLIELRAKFKQRVPESYYNKIEFNTVDGFQGREKDIIIFSCVRVGEDKGIGFLKDIRRMNVALTRAKCSLFILGNRAALDTNSQWKGLIKDAIQRGFYTDCSDLTFERGLL</sequence>
<protein>
    <submittedName>
        <fullName evidence="11">Putative DNA/RNA helicase SEN1</fullName>
    </submittedName>
</protein>
<feature type="compositionally biased region" description="Polar residues" evidence="7">
    <location>
        <begin position="536"/>
        <end position="550"/>
    </location>
</feature>
<gene>
    <name evidence="11" type="ORF">RirG_217900</name>
</gene>
<dbReference type="GO" id="GO:0001147">
    <property type="term" value="F:transcription termination site sequence-specific DNA binding"/>
    <property type="evidence" value="ECO:0007669"/>
    <property type="project" value="TreeGrafter"/>
</dbReference>
<dbReference type="CDD" id="cd18042">
    <property type="entry name" value="DEXXQc_SETX"/>
    <property type="match status" value="1"/>
</dbReference>
<dbReference type="STRING" id="1432141.A0A015IPV8"/>
<evidence type="ECO:0000259" key="10">
    <source>
        <dbReference type="Pfam" id="PF23576"/>
    </source>
</evidence>
<reference evidence="11 12" key="1">
    <citation type="submission" date="2014-02" db="EMBL/GenBank/DDBJ databases">
        <title>Single nucleus genome sequencing reveals high similarity among nuclei of an endomycorrhizal fungus.</title>
        <authorList>
            <person name="Lin K."/>
            <person name="Geurts R."/>
            <person name="Zhang Z."/>
            <person name="Limpens E."/>
            <person name="Saunders D.G."/>
            <person name="Mu D."/>
            <person name="Pang E."/>
            <person name="Cao H."/>
            <person name="Cha H."/>
            <person name="Lin T."/>
            <person name="Zhou Q."/>
            <person name="Shang Y."/>
            <person name="Li Y."/>
            <person name="Ivanov S."/>
            <person name="Sharma T."/>
            <person name="Velzen R.V."/>
            <person name="Ruijter N.D."/>
            <person name="Aanen D.K."/>
            <person name="Win J."/>
            <person name="Kamoun S."/>
            <person name="Bisseling T."/>
            <person name="Huang S."/>
        </authorList>
    </citation>
    <scope>NUCLEOTIDE SEQUENCE [LARGE SCALE GENOMIC DNA]</scope>
    <source>
        <strain evidence="12">DAOM197198w</strain>
    </source>
</reference>
<dbReference type="GO" id="GO:0016604">
    <property type="term" value="C:nuclear body"/>
    <property type="evidence" value="ECO:0007669"/>
    <property type="project" value="TreeGrafter"/>
</dbReference>
<feature type="region of interest" description="Disordered" evidence="7">
    <location>
        <begin position="651"/>
        <end position="711"/>
    </location>
</feature>
<feature type="coiled-coil region" evidence="6">
    <location>
        <begin position="1063"/>
        <end position="1120"/>
    </location>
</feature>
<feature type="domain" description="Helicase SEN1 beta-barrel" evidence="10">
    <location>
        <begin position="818"/>
        <end position="912"/>
    </location>
</feature>
<feature type="domain" description="DNA2/NAM7 helicase helicase" evidence="8">
    <location>
        <begin position="961"/>
        <end position="1206"/>
    </location>
</feature>
<name>A0A015IPV8_RHIIW</name>
<evidence type="ECO:0000256" key="5">
    <source>
        <dbReference type="ARBA" id="ARBA00022840"/>
    </source>
</evidence>
<dbReference type="InterPro" id="IPR041679">
    <property type="entry name" value="DNA2/NAM7-like_C"/>
</dbReference>
<proteinExistence type="inferred from homology"/>
<evidence type="ECO:0000313" key="11">
    <source>
        <dbReference type="EMBL" id="EXX56285.1"/>
    </source>
</evidence>
<evidence type="ECO:0000256" key="3">
    <source>
        <dbReference type="ARBA" id="ARBA00022801"/>
    </source>
</evidence>
<dbReference type="Pfam" id="PF13087">
    <property type="entry name" value="AAA_12"/>
    <property type="match status" value="1"/>
</dbReference>
<dbReference type="GO" id="GO:0005524">
    <property type="term" value="F:ATP binding"/>
    <property type="evidence" value="ECO:0007669"/>
    <property type="project" value="UniProtKB-KW"/>
</dbReference>
<comment type="caution">
    <text evidence="11">The sequence shown here is derived from an EMBL/GenBank/DDBJ whole genome shotgun (WGS) entry which is preliminary data.</text>
</comment>
<feature type="domain" description="DNA2/NAM7 helicase-like C-terminal" evidence="9">
    <location>
        <begin position="1213"/>
        <end position="1408"/>
    </location>
</feature>
<dbReference type="InterPro" id="IPR027417">
    <property type="entry name" value="P-loop_NTPase"/>
</dbReference>
<feature type="compositionally biased region" description="Low complexity" evidence="7">
    <location>
        <begin position="551"/>
        <end position="569"/>
    </location>
</feature>
<keyword evidence="12" id="KW-1185">Reference proteome</keyword>
<keyword evidence="6" id="KW-0175">Coiled coil</keyword>
<dbReference type="GO" id="GO:0005694">
    <property type="term" value="C:chromosome"/>
    <property type="evidence" value="ECO:0007669"/>
    <property type="project" value="UniProtKB-ARBA"/>
</dbReference>
<feature type="compositionally biased region" description="Low complexity" evidence="7">
    <location>
        <begin position="517"/>
        <end position="527"/>
    </location>
</feature>
<feature type="region of interest" description="Disordered" evidence="7">
    <location>
        <begin position="509"/>
        <end position="602"/>
    </location>
</feature>
<dbReference type="PANTHER" id="PTHR10887">
    <property type="entry name" value="DNA2/NAM7 HELICASE FAMILY"/>
    <property type="match status" value="1"/>
</dbReference>
<organism evidence="11 12">
    <name type="scientific">Rhizophagus irregularis (strain DAOM 197198w)</name>
    <name type="common">Glomus intraradices</name>
    <dbReference type="NCBI Taxonomy" id="1432141"/>
    <lineage>
        <taxon>Eukaryota</taxon>
        <taxon>Fungi</taxon>
        <taxon>Fungi incertae sedis</taxon>
        <taxon>Mucoromycota</taxon>
        <taxon>Glomeromycotina</taxon>
        <taxon>Glomeromycetes</taxon>
        <taxon>Glomerales</taxon>
        <taxon>Glomeraceae</taxon>
        <taxon>Rhizophagus</taxon>
    </lineage>
</organism>
<evidence type="ECO:0000256" key="2">
    <source>
        <dbReference type="ARBA" id="ARBA00022741"/>
    </source>
</evidence>
<dbReference type="Gene3D" id="3.40.50.300">
    <property type="entry name" value="P-loop containing nucleotide triphosphate hydrolases"/>
    <property type="match status" value="2"/>
</dbReference>
<evidence type="ECO:0000256" key="1">
    <source>
        <dbReference type="ARBA" id="ARBA00007913"/>
    </source>
</evidence>
<dbReference type="InterPro" id="IPR045055">
    <property type="entry name" value="DNA2/NAM7-like"/>
</dbReference>
<dbReference type="HOGENOM" id="CLU_258044_0_0_1"/>
<dbReference type="SUPFAM" id="SSF52540">
    <property type="entry name" value="P-loop containing nucleoside triphosphate hydrolases"/>
    <property type="match status" value="1"/>
</dbReference>
<dbReference type="CDD" id="cd18808">
    <property type="entry name" value="SF1_C_Upf1"/>
    <property type="match status" value="1"/>
</dbReference>
<evidence type="ECO:0000313" key="12">
    <source>
        <dbReference type="Proteomes" id="UP000022910"/>
    </source>
</evidence>
<evidence type="ECO:0000259" key="9">
    <source>
        <dbReference type="Pfam" id="PF13087"/>
    </source>
</evidence>
<evidence type="ECO:0000256" key="6">
    <source>
        <dbReference type="SAM" id="Coils"/>
    </source>
</evidence>
<keyword evidence="4 11" id="KW-0347">Helicase</keyword>
<dbReference type="InterPro" id="IPR047187">
    <property type="entry name" value="SF1_C_Upf1"/>
</dbReference>
<accession>A0A015IPV8</accession>
<dbReference type="Proteomes" id="UP000022910">
    <property type="component" value="Unassembled WGS sequence"/>
</dbReference>
<keyword evidence="2" id="KW-0547">Nucleotide-binding</keyword>
<keyword evidence="5" id="KW-0067">ATP-binding</keyword>
<dbReference type="EMBL" id="JEMT01027768">
    <property type="protein sequence ID" value="EXX56285.1"/>
    <property type="molecule type" value="Genomic_DNA"/>
</dbReference>
<keyword evidence="3" id="KW-0378">Hydrolase</keyword>
<dbReference type="Pfam" id="PF23576">
    <property type="entry name" value="SEN1_barrel"/>
    <property type="match status" value="1"/>
</dbReference>
<feature type="compositionally biased region" description="Polar residues" evidence="7">
    <location>
        <begin position="651"/>
        <end position="675"/>
    </location>
</feature>
<dbReference type="GO" id="GO:0006369">
    <property type="term" value="P:termination of RNA polymerase II transcription"/>
    <property type="evidence" value="ECO:0007669"/>
    <property type="project" value="TreeGrafter"/>
</dbReference>
<dbReference type="SUPFAM" id="SSF48371">
    <property type="entry name" value="ARM repeat"/>
    <property type="match status" value="1"/>
</dbReference>
<dbReference type="OrthoDB" id="6513042at2759"/>
<dbReference type="InterPro" id="IPR056474">
    <property type="entry name" value="SEN1_barrel"/>
</dbReference>
<evidence type="ECO:0000256" key="7">
    <source>
        <dbReference type="SAM" id="MobiDB-lite"/>
    </source>
</evidence>
<dbReference type="Pfam" id="PF13086">
    <property type="entry name" value="AAA_11"/>
    <property type="match status" value="1"/>
</dbReference>